<sequence length="201" mass="21967">PWKACAPLVWNQGFPTPLDESSVPNNPVKAQDICFPFSHFCKQHHNGEKTSEPSPTSVVPGHLEANGKYCLLSDTDNHYTVCTYFNDVPTNSLPFGSNKSPPLLLSAQSTSTLVPVAISPGQLHSTNPFLFNTHPQLSITSKDFMSNQRVSANSTSTSPQVQSNFLTVLADLLHINNNDNDIQLIAIKLHVCINSLDNITL</sequence>
<evidence type="ECO:0000313" key="3">
    <source>
        <dbReference type="WBParaSite" id="SCUD_0000237501-mRNA-1"/>
    </source>
</evidence>
<dbReference type="AlphaFoldDB" id="A0A183JI52"/>
<name>A0A183JI52_9TREM</name>
<evidence type="ECO:0000313" key="1">
    <source>
        <dbReference type="EMBL" id="VDO74100.1"/>
    </source>
</evidence>
<dbReference type="STRING" id="6186.A0A183JI52"/>
<organism evidence="3">
    <name type="scientific">Schistosoma curassoni</name>
    <dbReference type="NCBI Taxonomy" id="6186"/>
    <lineage>
        <taxon>Eukaryota</taxon>
        <taxon>Metazoa</taxon>
        <taxon>Spiralia</taxon>
        <taxon>Lophotrochozoa</taxon>
        <taxon>Platyhelminthes</taxon>
        <taxon>Trematoda</taxon>
        <taxon>Digenea</taxon>
        <taxon>Strigeidida</taxon>
        <taxon>Schistosomatoidea</taxon>
        <taxon>Schistosomatidae</taxon>
        <taxon>Schistosoma</taxon>
    </lineage>
</organism>
<evidence type="ECO:0000313" key="2">
    <source>
        <dbReference type="Proteomes" id="UP000279833"/>
    </source>
</evidence>
<accession>A0A183JI52</accession>
<proteinExistence type="predicted"/>
<reference evidence="1 2" key="2">
    <citation type="submission" date="2018-11" db="EMBL/GenBank/DDBJ databases">
        <authorList>
            <consortium name="Pathogen Informatics"/>
        </authorList>
    </citation>
    <scope>NUCLEOTIDE SEQUENCE [LARGE SCALE GENOMIC DNA]</scope>
    <source>
        <strain evidence="1">Dakar</strain>
        <strain evidence="2">Dakar, Senegal</strain>
    </source>
</reference>
<dbReference type="EMBL" id="UZAK01002259">
    <property type="protein sequence ID" value="VDO74100.1"/>
    <property type="molecule type" value="Genomic_DNA"/>
</dbReference>
<protein>
    <submittedName>
        <fullName evidence="3">C2H2-type domain-containing protein</fullName>
    </submittedName>
</protein>
<keyword evidence="2" id="KW-1185">Reference proteome</keyword>
<gene>
    <name evidence="1" type="ORF">SCUD_LOCUS2376</name>
</gene>
<dbReference type="WBParaSite" id="SCUD_0000237501-mRNA-1">
    <property type="protein sequence ID" value="SCUD_0000237501-mRNA-1"/>
    <property type="gene ID" value="SCUD_0000237501"/>
</dbReference>
<reference evidence="3" key="1">
    <citation type="submission" date="2016-06" db="UniProtKB">
        <authorList>
            <consortium name="WormBaseParasite"/>
        </authorList>
    </citation>
    <scope>IDENTIFICATION</scope>
</reference>
<dbReference type="Proteomes" id="UP000279833">
    <property type="component" value="Unassembled WGS sequence"/>
</dbReference>